<dbReference type="OrthoDB" id="566659at2759"/>
<evidence type="ECO:0000256" key="13">
    <source>
        <dbReference type="SAM" id="Phobius"/>
    </source>
</evidence>
<feature type="transmembrane region" description="Helical" evidence="13">
    <location>
        <begin position="337"/>
        <end position="356"/>
    </location>
</feature>
<dbReference type="AlphaFoldDB" id="A0A9W6F829"/>
<evidence type="ECO:0000256" key="12">
    <source>
        <dbReference type="SAM" id="MobiDB-lite"/>
    </source>
</evidence>
<dbReference type="GO" id="GO:0005783">
    <property type="term" value="C:endoplasmic reticulum"/>
    <property type="evidence" value="ECO:0007669"/>
    <property type="project" value="TreeGrafter"/>
</dbReference>
<feature type="compositionally biased region" description="Basic and acidic residues" evidence="12">
    <location>
        <begin position="124"/>
        <end position="141"/>
    </location>
</feature>
<keyword evidence="10" id="KW-0446">Lipid-binding</keyword>
<evidence type="ECO:0000259" key="14">
    <source>
        <dbReference type="PROSITE" id="PS51847"/>
    </source>
</evidence>
<dbReference type="Proteomes" id="UP001165080">
    <property type="component" value="Unassembled WGS sequence"/>
</dbReference>
<feature type="transmembrane region" description="Helical" evidence="13">
    <location>
        <begin position="363"/>
        <end position="383"/>
    </location>
</feature>
<evidence type="ECO:0000313" key="15">
    <source>
        <dbReference type="EMBL" id="GLC59937.1"/>
    </source>
</evidence>
<feature type="compositionally biased region" description="Low complexity" evidence="12">
    <location>
        <begin position="103"/>
        <end position="114"/>
    </location>
</feature>
<accession>A0A9W6F829</accession>
<keyword evidence="3" id="KW-0813">Transport</keyword>
<organism evidence="15 16">
    <name type="scientific">Pleodorina starrii</name>
    <dbReference type="NCBI Taxonomy" id="330485"/>
    <lineage>
        <taxon>Eukaryota</taxon>
        <taxon>Viridiplantae</taxon>
        <taxon>Chlorophyta</taxon>
        <taxon>core chlorophytes</taxon>
        <taxon>Chlorophyceae</taxon>
        <taxon>CS clade</taxon>
        <taxon>Chlamydomonadales</taxon>
        <taxon>Volvocaceae</taxon>
        <taxon>Pleodorina</taxon>
    </lineage>
</organism>
<keyword evidence="6" id="KW-0677">Repeat</keyword>
<evidence type="ECO:0000256" key="2">
    <source>
        <dbReference type="ARBA" id="ARBA00006996"/>
    </source>
</evidence>
<evidence type="ECO:0000256" key="6">
    <source>
        <dbReference type="ARBA" id="ARBA00022737"/>
    </source>
</evidence>
<feature type="domain" description="SMP-LTD" evidence="14">
    <location>
        <begin position="419"/>
        <end position="610"/>
    </location>
</feature>
<gene>
    <name evidence="15" type="primary">PLEST005656</name>
    <name evidence="15" type="ORF">PLESTB_001555900</name>
</gene>
<dbReference type="PANTHER" id="PTHR10774">
    <property type="entry name" value="EXTENDED SYNAPTOTAGMIN-RELATED"/>
    <property type="match status" value="1"/>
</dbReference>
<dbReference type="Pfam" id="PF17047">
    <property type="entry name" value="SMP_LBD"/>
    <property type="match status" value="1"/>
</dbReference>
<dbReference type="PROSITE" id="PS51847">
    <property type="entry name" value="SMP"/>
    <property type="match status" value="1"/>
</dbReference>
<dbReference type="InterPro" id="IPR045050">
    <property type="entry name" value="Synaptotagmin_plant"/>
</dbReference>
<keyword evidence="5" id="KW-0479">Metal-binding</keyword>
<feature type="compositionally biased region" description="Pro residues" evidence="12">
    <location>
        <begin position="267"/>
        <end position="282"/>
    </location>
</feature>
<feature type="region of interest" description="Disordered" evidence="12">
    <location>
        <begin position="938"/>
        <end position="987"/>
    </location>
</feature>
<evidence type="ECO:0000256" key="5">
    <source>
        <dbReference type="ARBA" id="ARBA00022723"/>
    </source>
</evidence>
<dbReference type="GO" id="GO:0008289">
    <property type="term" value="F:lipid binding"/>
    <property type="evidence" value="ECO:0007669"/>
    <property type="project" value="UniProtKB-KW"/>
</dbReference>
<evidence type="ECO:0000256" key="10">
    <source>
        <dbReference type="ARBA" id="ARBA00023121"/>
    </source>
</evidence>
<reference evidence="15 16" key="1">
    <citation type="journal article" date="2023" name="Commun. Biol.">
        <title>Reorganization of the ancestral sex-determining regions during the evolution of trioecy in Pleodorina starrii.</title>
        <authorList>
            <person name="Takahashi K."/>
            <person name="Suzuki S."/>
            <person name="Kawai-Toyooka H."/>
            <person name="Yamamoto K."/>
            <person name="Hamaji T."/>
            <person name="Ootsuki R."/>
            <person name="Yamaguchi H."/>
            <person name="Kawachi M."/>
            <person name="Higashiyama T."/>
            <person name="Nozaki H."/>
        </authorList>
    </citation>
    <scope>NUCLEOTIDE SEQUENCE [LARGE SCALE GENOMIC DNA]</scope>
    <source>
        <strain evidence="15 16">NIES-4479</strain>
    </source>
</reference>
<keyword evidence="4 13" id="KW-0812">Transmembrane</keyword>
<feature type="compositionally biased region" description="Pro residues" evidence="12">
    <location>
        <begin position="240"/>
        <end position="250"/>
    </location>
</feature>
<evidence type="ECO:0000256" key="9">
    <source>
        <dbReference type="ARBA" id="ARBA00023055"/>
    </source>
</evidence>
<dbReference type="CDD" id="cd21677">
    <property type="entry name" value="SMP_SYT"/>
    <property type="match status" value="1"/>
</dbReference>
<evidence type="ECO:0000256" key="4">
    <source>
        <dbReference type="ARBA" id="ARBA00022692"/>
    </source>
</evidence>
<protein>
    <recommendedName>
        <fullName evidence="14">SMP-LTD domain-containing protein</fullName>
    </recommendedName>
</protein>
<dbReference type="EMBL" id="BRXU01000031">
    <property type="protein sequence ID" value="GLC59937.1"/>
    <property type="molecule type" value="Genomic_DNA"/>
</dbReference>
<keyword evidence="16" id="KW-1185">Reference proteome</keyword>
<sequence length="1119" mass="118522">MSAYGVGLSQDVTKVLESPPAVNVVLEPIAPTAVAAQGAPTSNVGAPLAGAPRRERESSLRPAPDLAPRPEQPKMEEPVPNEKADEIVGAFPEPDIVREIAEAAPAATTPPVVADDFATQSAAEPEHDADSFSDVSERPAEDAEGPLRSSAVGPAVTATARTSRPAASATATEPKIHPPSLDASEMPAEAAEEPGRPSPGRPSPVAAPSLTAIPNAPSMSRPAAQTPAAQQEILEQPDQEPQPQPQPQPAPASTVKTSAGIADSPALPSPSPPPAPPAPPPAESISLKEFHKVAAEAAIQAGHAYVEAGKQAQVTLKDLLSLREKEGPPVTLTVDQVATAAFLLLLGVQLLLLPLFMPSTFRLLYSVFWGLFVGLALSFLFYYNRKRKEEANELLATNLGLKGVQMVAAGIPAVFTVSEEEKMEWLNSLVKEMWPFVDKGVCQMIKDITAQMMPGILAGLPGFLEGKVKSVGFKHLTFGAMPMRVESIKVDKDGNDGLVMELSVKWCGDPNITLAIEIPGGQKLCPRVLDISFAAKVRVVLRPLVPRLPGFVAAMATVPKPPLIKYRLDFGRALGGSVAPLAVTPVVNYFLRGVLDRMLLWPNRIVVPILQETAQDAAEVQKLMRRVRGMVRVCVLRGKQLKGLGITETAVLELTTDTEHYESTPPRAAVSPEELKAVGGRVELLTNPELITWNHTVHLLVQEPESQTLRVEAFDMNTSKEDKKVSASSRRAVGRALVKLGRVCKAAAAAAAAEGATEPLPVRVQLGEGDWGSAGGPGKGAGTIMLQMSYFPCEEFTREQVLSTDKGIIVVRLLAIAGLTPSAAGSVTAYASFATTASKRDGKASWKTAKKYWTLAGHVSQLKARLAKLDAARQRDVREGNVGEAEAKAAEMRALQAEIDGAADKSRVTDRRVTLDYSMETQSGQSFYRVTEKIERKGKKAAAGGAGPGAEGGQQPQQQQAVDSETDGGGGADGTDDGEGAEGDRGLGGGGLVDNCVLIKVVQEGRVKRAAETLGVAEVPVSRIRNGHCLNPVSGKMEYGLLLPKWQNYNPDGSRPAAATSERESEWGFPVEGSAGVRVWAVLRWVPCLEKAACSDDELDEADEAAFVNAPPSSIKPPA</sequence>
<dbReference type="GO" id="GO:0046872">
    <property type="term" value="F:metal ion binding"/>
    <property type="evidence" value="ECO:0007669"/>
    <property type="project" value="UniProtKB-KW"/>
</dbReference>
<dbReference type="PANTHER" id="PTHR10774:SF190">
    <property type="entry name" value="C2 CALCIUM_LIPID-BINDING ENDONUCLEASE_EXONUCLEASE_PHOSPHATASE-RELATED"/>
    <property type="match status" value="1"/>
</dbReference>
<dbReference type="GO" id="GO:0006869">
    <property type="term" value="P:lipid transport"/>
    <property type="evidence" value="ECO:0007669"/>
    <property type="project" value="UniProtKB-KW"/>
</dbReference>
<proteinExistence type="inferred from homology"/>
<feature type="compositionally biased region" description="Basic and acidic residues" evidence="12">
    <location>
        <begin position="71"/>
        <end position="86"/>
    </location>
</feature>
<evidence type="ECO:0000256" key="1">
    <source>
        <dbReference type="ARBA" id="ARBA00004167"/>
    </source>
</evidence>
<comment type="subcellular location">
    <subcellularLocation>
        <location evidence="1">Membrane</location>
        <topology evidence="1">Single-pass membrane protein</topology>
    </subcellularLocation>
</comment>
<keyword evidence="9" id="KW-0445">Lipid transport</keyword>
<name>A0A9W6F829_9CHLO</name>
<comment type="similarity">
    <text evidence="2">Belongs to the synaptotagmin family.</text>
</comment>
<evidence type="ECO:0000256" key="7">
    <source>
        <dbReference type="ARBA" id="ARBA00022837"/>
    </source>
</evidence>
<dbReference type="GO" id="GO:0016020">
    <property type="term" value="C:membrane"/>
    <property type="evidence" value="ECO:0007669"/>
    <property type="project" value="UniProtKB-SubCell"/>
</dbReference>
<comment type="caution">
    <text evidence="15">The sequence shown here is derived from an EMBL/GenBank/DDBJ whole genome shotgun (WGS) entry which is preliminary data.</text>
</comment>
<feature type="compositionally biased region" description="Low complexity" evidence="12">
    <location>
        <begin position="230"/>
        <end position="239"/>
    </location>
</feature>
<keyword evidence="11 13" id="KW-0472">Membrane</keyword>
<evidence type="ECO:0000256" key="11">
    <source>
        <dbReference type="ARBA" id="ARBA00023136"/>
    </source>
</evidence>
<feature type="region of interest" description="Disordered" evidence="12">
    <location>
        <begin position="33"/>
        <end position="284"/>
    </location>
</feature>
<keyword evidence="7" id="KW-0106">Calcium</keyword>
<dbReference type="InterPro" id="IPR039010">
    <property type="entry name" value="Synaptotagmin_SMP"/>
</dbReference>
<evidence type="ECO:0000313" key="16">
    <source>
        <dbReference type="Proteomes" id="UP001165080"/>
    </source>
</evidence>
<keyword evidence="8 13" id="KW-1133">Transmembrane helix</keyword>
<feature type="compositionally biased region" description="Low complexity" evidence="12">
    <location>
        <begin position="154"/>
        <end position="172"/>
    </location>
</feature>
<evidence type="ECO:0000256" key="3">
    <source>
        <dbReference type="ARBA" id="ARBA00022448"/>
    </source>
</evidence>
<evidence type="ECO:0000256" key="8">
    <source>
        <dbReference type="ARBA" id="ARBA00022989"/>
    </source>
</evidence>
<dbReference type="InterPro" id="IPR031468">
    <property type="entry name" value="SMP_LBD"/>
</dbReference>